<name>A0A4Q7N7B5_9ACTN</name>
<protein>
    <submittedName>
        <fullName evidence="1">Phosphatidylglycerophosphatase C</fullName>
    </submittedName>
</protein>
<dbReference type="SUPFAM" id="SSF56784">
    <property type="entry name" value="HAD-like"/>
    <property type="match status" value="1"/>
</dbReference>
<sequence>MTRPQQDNADDTASWRPFVVPATPTLTLFDLDGVLSRRDTMAALVRRRLRQRPQSLATVVPLALLSRLLPAAGELRPAVHRAIVRIALRGLRRDEYDRLAHAVSQHLAEPGNAPESALQELRVAAQAGAVMVVTASEALLARSYLDALGLERVPVLASHLQEHDGQLRLAPHNVGHRKVRALLALGVTPSAAHLYTDSPSDLPLASQSARTTLVNASARLERVFSRRVATLDTIRW</sequence>
<dbReference type="AlphaFoldDB" id="A0A4Q7N7B5"/>
<dbReference type="Proteomes" id="UP000293638">
    <property type="component" value="Unassembled WGS sequence"/>
</dbReference>
<dbReference type="Gene3D" id="3.40.50.1000">
    <property type="entry name" value="HAD superfamily/HAD-like"/>
    <property type="match status" value="1"/>
</dbReference>
<dbReference type="InterPro" id="IPR036412">
    <property type="entry name" value="HAD-like_sf"/>
</dbReference>
<dbReference type="Pfam" id="PF12710">
    <property type="entry name" value="HAD"/>
    <property type="match status" value="1"/>
</dbReference>
<comment type="caution">
    <text evidence="1">The sequence shown here is derived from an EMBL/GenBank/DDBJ whole genome shotgun (WGS) entry which is preliminary data.</text>
</comment>
<reference evidence="1 2" key="1">
    <citation type="submission" date="2019-02" db="EMBL/GenBank/DDBJ databases">
        <title>Genomic Encyclopedia of Type Strains, Phase IV (KMG-IV): sequencing the most valuable type-strain genomes for metagenomic binning, comparative biology and taxonomic classification.</title>
        <authorList>
            <person name="Goeker M."/>
        </authorList>
    </citation>
    <scope>NUCLEOTIDE SEQUENCE [LARGE SCALE GENOMIC DNA]</scope>
    <source>
        <strain evidence="1 2">DSM 45622</strain>
    </source>
</reference>
<evidence type="ECO:0000313" key="1">
    <source>
        <dbReference type="EMBL" id="RZS77535.1"/>
    </source>
</evidence>
<accession>A0A4Q7N7B5</accession>
<dbReference type="Gene3D" id="1.20.1440.100">
    <property type="entry name" value="SG protein - dephosphorylation function"/>
    <property type="match status" value="1"/>
</dbReference>
<dbReference type="RefSeq" id="WP_130494734.1">
    <property type="nucleotide sequence ID" value="NZ_SGXD01000010.1"/>
</dbReference>
<gene>
    <name evidence="1" type="ORF">EV189_4015</name>
</gene>
<keyword evidence="2" id="KW-1185">Reference proteome</keyword>
<dbReference type="OrthoDB" id="4941655at2"/>
<proteinExistence type="predicted"/>
<dbReference type="InterPro" id="IPR023214">
    <property type="entry name" value="HAD_sf"/>
</dbReference>
<evidence type="ECO:0000313" key="2">
    <source>
        <dbReference type="Proteomes" id="UP000293638"/>
    </source>
</evidence>
<organism evidence="1 2">
    <name type="scientific">Motilibacter rhizosphaerae</name>
    <dbReference type="NCBI Taxonomy" id="598652"/>
    <lineage>
        <taxon>Bacteria</taxon>
        <taxon>Bacillati</taxon>
        <taxon>Actinomycetota</taxon>
        <taxon>Actinomycetes</taxon>
        <taxon>Motilibacterales</taxon>
        <taxon>Motilibacteraceae</taxon>
        <taxon>Motilibacter</taxon>
    </lineage>
</organism>
<dbReference type="EMBL" id="SGXD01000010">
    <property type="protein sequence ID" value="RZS77535.1"/>
    <property type="molecule type" value="Genomic_DNA"/>
</dbReference>